<dbReference type="PATRIC" id="fig|1297617.4.peg.223"/>
<dbReference type="Proteomes" id="UP000064844">
    <property type="component" value="Chromosome"/>
</dbReference>
<dbReference type="EMBL" id="QEKK01000001">
    <property type="protein sequence ID" value="PVY59978.1"/>
    <property type="molecule type" value="Genomic_DNA"/>
</dbReference>
<keyword evidence="10" id="KW-1185">Reference proteome</keyword>
<dbReference type="PANTHER" id="PTHR34138:SF1">
    <property type="entry name" value="CELL SHAPE-DETERMINING PROTEIN MREC"/>
    <property type="match status" value="1"/>
</dbReference>
<keyword evidence="3 5" id="KW-0133">Cell shape</keyword>
<sequence length="280" mass="30046">MKDFFRNNGALILVIAVLLAAITAVSSYVLQGVPNPLANVLGVITTPIRNGISSFAGWAEGIYNYSFQYDELQAENARLRKEIAELEAKAREGEADSKENERLRTLLGLRQKRREFDFESATVTARGSSNWASTLTLSKGAEQGVQAGNCVVDEAGNLVGIIEEAGANWSTMITITDATLEMGALIARTDSTAVLEGDFTLMAEGKLKLTYLPENTELITGDLVLTSSMGGNYPSGLVAGTIESIHTDASGMSRYAVIVPAADLDDLVQVFIIKAFDIVE</sequence>
<evidence type="ECO:0000313" key="8">
    <source>
        <dbReference type="EMBL" id="ALP92617.1"/>
    </source>
</evidence>
<evidence type="ECO:0000313" key="10">
    <source>
        <dbReference type="Proteomes" id="UP000064844"/>
    </source>
</evidence>
<dbReference type="GeneID" id="93227779"/>
<dbReference type="OrthoDB" id="9792313at2"/>
<evidence type="ECO:0000256" key="1">
    <source>
        <dbReference type="ARBA" id="ARBA00009369"/>
    </source>
</evidence>
<dbReference type="InterPro" id="IPR042175">
    <property type="entry name" value="Cell/Rod_MreC_2"/>
</dbReference>
<dbReference type="STRING" id="1297617.IB211_00221"/>
<reference evidence="10" key="2">
    <citation type="submission" date="2015-04" db="EMBL/GenBank/DDBJ databases">
        <title>A butyrogenic pathway from the amino acid lysine in a human gut commensal.</title>
        <authorList>
            <person name="de Vos W.M."/>
            <person name="Bui N.T.P."/>
            <person name="Plugge C.M."/>
            <person name="Ritari J."/>
        </authorList>
    </citation>
    <scope>NUCLEOTIDE SEQUENCE [LARGE SCALE GENOMIC DNA]</scope>
    <source>
        <strain evidence="10">AF211</strain>
    </source>
</reference>
<evidence type="ECO:0000256" key="2">
    <source>
        <dbReference type="ARBA" id="ARBA00013855"/>
    </source>
</evidence>
<reference evidence="8 10" key="1">
    <citation type="journal article" date="2015" name="Nat. Commun.">
        <title>Production of butyrate from lysine and the Amadori product fructoselysine by a human gut commensal.</title>
        <authorList>
            <person name="Bui T.P."/>
            <person name="Ritari J."/>
            <person name="Boeren S."/>
            <person name="de Waard P."/>
            <person name="Plugge C.M."/>
            <person name="de Vos W.M."/>
        </authorList>
    </citation>
    <scope>NUCLEOTIDE SEQUENCE [LARGE SCALE GENOMIC DNA]</scope>
    <source>
        <strain evidence="8 10">AF211</strain>
    </source>
</reference>
<dbReference type="Gene3D" id="2.40.10.340">
    <property type="entry name" value="Rod shape-determining protein MreC, domain 1"/>
    <property type="match status" value="1"/>
</dbReference>
<accession>A0A0S2VZW6</accession>
<evidence type="ECO:0000256" key="3">
    <source>
        <dbReference type="ARBA" id="ARBA00022960"/>
    </source>
</evidence>
<dbReference type="Proteomes" id="UP000245778">
    <property type="component" value="Unassembled WGS sequence"/>
</dbReference>
<evidence type="ECO:0000259" key="7">
    <source>
        <dbReference type="Pfam" id="PF04085"/>
    </source>
</evidence>
<keyword evidence="6" id="KW-0175">Coiled coil</keyword>
<dbReference type="InterPro" id="IPR042177">
    <property type="entry name" value="Cell/Rod_1"/>
</dbReference>
<feature type="coiled-coil region" evidence="6">
    <location>
        <begin position="62"/>
        <end position="103"/>
    </location>
</feature>
<dbReference type="eggNOG" id="COG1792">
    <property type="taxonomic scope" value="Bacteria"/>
</dbReference>
<feature type="domain" description="Rod shape-determining protein MreC beta-barrel core" evidence="7">
    <location>
        <begin position="123"/>
        <end position="274"/>
    </location>
</feature>
<dbReference type="GO" id="GO:0005886">
    <property type="term" value="C:plasma membrane"/>
    <property type="evidence" value="ECO:0007669"/>
    <property type="project" value="TreeGrafter"/>
</dbReference>
<evidence type="ECO:0000256" key="4">
    <source>
        <dbReference type="ARBA" id="ARBA00032089"/>
    </source>
</evidence>
<evidence type="ECO:0000313" key="11">
    <source>
        <dbReference type="Proteomes" id="UP000245778"/>
    </source>
</evidence>
<organism evidence="8 10">
    <name type="scientific">Intestinimonas butyriciproducens</name>
    <dbReference type="NCBI Taxonomy" id="1297617"/>
    <lineage>
        <taxon>Bacteria</taxon>
        <taxon>Bacillati</taxon>
        <taxon>Bacillota</taxon>
        <taxon>Clostridia</taxon>
        <taxon>Eubacteriales</taxon>
        <taxon>Intestinimonas</taxon>
    </lineage>
</organism>
<dbReference type="AlphaFoldDB" id="A0A0S2VZW6"/>
<dbReference type="GO" id="GO:0008360">
    <property type="term" value="P:regulation of cell shape"/>
    <property type="evidence" value="ECO:0007669"/>
    <property type="project" value="UniProtKB-KW"/>
</dbReference>
<dbReference type="KEGG" id="ibu:IB211_00221"/>
<reference evidence="9 11" key="3">
    <citation type="submission" date="2018-04" db="EMBL/GenBank/DDBJ databases">
        <title>Genomic Encyclopedia of Type Strains, Phase IV (KMG-IV): sequencing the most valuable type-strain genomes for metagenomic binning, comparative biology and taxonomic classification.</title>
        <authorList>
            <person name="Goeker M."/>
        </authorList>
    </citation>
    <scope>NUCLEOTIDE SEQUENCE [LARGE SCALE GENOMIC DNA]</scope>
    <source>
        <strain evidence="9 11">DSM 26588</strain>
    </source>
</reference>
<evidence type="ECO:0000256" key="5">
    <source>
        <dbReference type="PIRNR" id="PIRNR038471"/>
    </source>
</evidence>
<comment type="similarity">
    <text evidence="1 5">Belongs to the MreC family.</text>
</comment>
<dbReference type="InterPro" id="IPR055342">
    <property type="entry name" value="MreC_beta-barrel_core"/>
</dbReference>
<protein>
    <recommendedName>
        <fullName evidence="2 5">Cell shape-determining protein MreC</fullName>
    </recommendedName>
    <alternativeName>
        <fullName evidence="4 5">Cell shape protein MreC</fullName>
    </alternativeName>
</protein>
<dbReference type="PIRSF" id="PIRSF038471">
    <property type="entry name" value="MreC"/>
    <property type="match status" value="1"/>
</dbReference>
<comment type="function">
    <text evidence="5">Involved in formation and maintenance of cell shape.</text>
</comment>
<dbReference type="PANTHER" id="PTHR34138">
    <property type="entry name" value="CELL SHAPE-DETERMINING PROTEIN MREC"/>
    <property type="match status" value="1"/>
</dbReference>
<dbReference type="NCBIfam" id="TIGR00219">
    <property type="entry name" value="mreC"/>
    <property type="match status" value="1"/>
</dbReference>
<dbReference type="InterPro" id="IPR007221">
    <property type="entry name" value="MreC"/>
</dbReference>
<proteinExistence type="inferred from homology"/>
<dbReference type="EMBL" id="CP011307">
    <property type="protein sequence ID" value="ALP92617.1"/>
    <property type="molecule type" value="Genomic_DNA"/>
</dbReference>
<gene>
    <name evidence="9" type="ORF">C7373_101494</name>
    <name evidence="8" type="ORF">IB211_00221</name>
</gene>
<dbReference type="Gene3D" id="2.40.10.350">
    <property type="entry name" value="Rod shape-determining protein MreC, domain 2"/>
    <property type="match status" value="1"/>
</dbReference>
<dbReference type="RefSeq" id="WP_033119277.1">
    <property type="nucleotide sequence ID" value="NZ_CALICV010000101.1"/>
</dbReference>
<name>A0A0S2VZW6_9FIRM</name>
<dbReference type="Pfam" id="PF04085">
    <property type="entry name" value="MreC"/>
    <property type="match status" value="1"/>
</dbReference>
<evidence type="ECO:0000256" key="6">
    <source>
        <dbReference type="SAM" id="Coils"/>
    </source>
</evidence>
<evidence type="ECO:0000313" key="9">
    <source>
        <dbReference type="EMBL" id="PVY59978.1"/>
    </source>
</evidence>